<name>A0AAV1D401_OLDCO</name>
<gene>
    <name evidence="2" type="ORF">OLC1_LOCUS11925</name>
</gene>
<evidence type="ECO:0000313" key="3">
    <source>
        <dbReference type="Proteomes" id="UP001161247"/>
    </source>
</evidence>
<keyword evidence="3" id="KW-1185">Reference proteome</keyword>
<dbReference type="Proteomes" id="UP001161247">
    <property type="component" value="Chromosome 4"/>
</dbReference>
<keyword evidence="1" id="KW-0812">Transmembrane</keyword>
<evidence type="ECO:0000313" key="2">
    <source>
        <dbReference type="EMBL" id="CAI9102599.1"/>
    </source>
</evidence>
<dbReference type="EMBL" id="OX459121">
    <property type="protein sequence ID" value="CAI9102599.1"/>
    <property type="molecule type" value="Genomic_DNA"/>
</dbReference>
<keyword evidence="1" id="KW-1133">Transmembrane helix</keyword>
<proteinExistence type="predicted"/>
<dbReference type="AlphaFoldDB" id="A0AAV1D401"/>
<sequence>MMYHEISSSGESDCESYGYTDHIVIDDDYAIIDGAFQGEKYGGVTEIHDDDDDDDDQDMVDEELSEGFAKSPEFLLQEENPEQEIIMEKKTLVRSDDAVKASPFSRAKKFEGFSRYLILATLWIMYFAQFSAMINHYYDNNRELVILPKFSVESVSVFPIRHDPISGTITANWNMILNVTNPSGDHELDYANLTAEIFFGKKNKINPVGLLNKFFIQPWWMPFSSSIPIWKTDFPDSGLAESRQELVKVTFPSSPVSIDNATAAALVKDIKSGVSSGFSVRLSGDVLAPTPGTFTANCPLNMAFLETVGVMASPSNEACKVSRDKSEGSKLSGAKYESLTMAGIAILHFAHFYLSAKDVDRRSRGKSAVSHAKQL</sequence>
<feature type="transmembrane region" description="Helical" evidence="1">
    <location>
        <begin position="116"/>
        <end position="138"/>
    </location>
</feature>
<evidence type="ECO:0000256" key="1">
    <source>
        <dbReference type="SAM" id="Phobius"/>
    </source>
</evidence>
<organism evidence="2 3">
    <name type="scientific">Oldenlandia corymbosa var. corymbosa</name>
    <dbReference type="NCBI Taxonomy" id="529605"/>
    <lineage>
        <taxon>Eukaryota</taxon>
        <taxon>Viridiplantae</taxon>
        <taxon>Streptophyta</taxon>
        <taxon>Embryophyta</taxon>
        <taxon>Tracheophyta</taxon>
        <taxon>Spermatophyta</taxon>
        <taxon>Magnoliopsida</taxon>
        <taxon>eudicotyledons</taxon>
        <taxon>Gunneridae</taxon>
        <taxon>Pentapetalae</taxon>
        <taxon>asterids</taxon>
        <taxon>lamiids</taxon>
        <taxon>Gentianales</taxon>
        <taxon>Rubiaceae</taxon>
        <taxon>Rubioideae</taxon>
        <taxon>Spermacoceae</taxon>
        <taxon>Hedyotis-Oldenlandia complex</taxon>
        <taxon>Oldenlandia</taxon>
    </lineage>
</organism>
<protein>
    <submittedName>
        <fullName evidence="2">OLC1v1000893C1</fullName>
    </submittedName>
</protein>
<keyword evidence="1" id="KW-0472">Membrane</keyword>
<accession>A0AAV1D401</accession>
<reference evidence="2" key="1">
    <citation type="submission" date="2023-03" db="EMBL/GenBank/DDBJ databases">
        <authorList>
            <person name="Julca I."/>
        </authorList>
    </citation>
    <scope>NUCLEOTIDE SEQUENCE</scope>
</reference>